<dbReference type="Gene3D" id="3.40.50.10950">
    <property type="match status" value="1"/>
</dbReference>
<evidence type="ECO:0000313" key="15">
    <source>
        <dbReference type="Proteomes" id="UP001165427"/>
    </source>
</evidence>
<dbReference type="InterPro" id="IPR036291">
    <property type="entry name" value="NAD(P)-bd_dom_sf"/>
</dbReference>
<feature type="binding site" evidence="9">
    <location>
        <position position="134"/>
    </location>
    <ligand>
        <name>a divalent metal cation</name>
        <dbReference type="ChEBI" id="CHEBI:60240"/>
    </ligand>
</feature>
<dbReference type="Pfam" id="PF00390">
    <property type="entry name" value="malic"/>
    <property type="match status" value="1"/>
</dbReference>
<dbReference type="AlphaFoldDB" id="A0AA41R2E4"/>
<dbReference type="InterPro" id="IPR051674">
    <property type="entry name" value="Malate_Decarboxylase"/>
</dbReference>
<evidence type="ECO:0000256" key="1">
    <source>
        <dbReference type="ARBA" id="ARBA00001936"/>
    </source>
</evidence>
<evidence type="ECO:0000256" key="3">
    <source>
        <dbReference type="ARBA" id="ARBA00007686"/>
    </source>
</evidence>
<evidence type="ECO:0000259" key="12">
    <source>
        <dbReference type="SMART" id="SM00919"/>
    </source>
</evidence>
<organism evidence="14 15">
    <name type="scientific">Desulfatitalea alkaliphila</name>
    <dbReference type="NCBI Taxonomy" id="2929485"/>
    <lineage>
        <taxon>Bacteria</taxon>
        <taxon>Pseudomonadati</taxon>
        <taxon>Thermodesulfobacteriota</taxon>
        <taxon>Desulfobacteria</taxon>
        <taxon>Desulfobacterales</taxon>
        <taxon>Desulfosarcinaceae</taxon>
        <taxon>Desulfatitalea</taxon>
    </lineage>
</organism>
<dbReference type="FunFam" id="3.40.50.720:FF:000095">
    <property type="entry name" value="NADP-dependent malic enzyme"/>
    <property type="match status" value="1"/>
</dbReference>
<dbReference type="InterPro" id="IPR012188">
    <property type="entry name" value="ME_PTA"/>
</dbReference>
<dbReference type="GO" id="GO:0046872">
    <property type="term" value="F:metal ion binding"/>
    <property type="evidence" value="ECO:0007669"/>
    <property type="project" value="UniProtKB-KW"/>
</dbReference>
<evidence type="ECO:0000256" key="7">
    <source>
        <dbReference type="ARBA" id="ARBA00023268"/>
    </source>
</evidence>
<dbReference type="GO" id="GO:0016616">
    <property type="term" value="F:oxidoreductase activity, acting on the CH-OH group of donors, NAD or NADP as acceptor"/>
    <property type="evidence" value="ECO:0007669"/>
    <property type="project" value="InterPro"/>
</dbReference>
<sequence length="755" mass="81733">MHTKAQALRYHREPRPGKTEVVPTKPFFSQADLSLAYTPGVAVPCLEIQADPNRAYDYTNRSNLIAVITNGTAVLGLGHIGALAGKPVMEGKAVLFKRFADIDVFDLELDTTDPEAFIQAVKLLEPTFGGINLEDIKAPDCFYIEEQLKAQMNIPVFHDDQHGTAIISAAAMLNAAALTDRAIDRLRVVINGAGAAGIACANLYVQLGVRKENLVMVDSRGVIFQGRAEGMNPYKARFAAETAARTLADAVEGADLLVGMSAKGAFTPAMLARMAERPIIFALANPDPEIGYEKAKAARPDAIVATGRSDYPNQVNNVLGFPYIFRAALDVRATGITEEMKVAAVRALAALAREDVPDAVIRAYGGKPIHFGPAYIIPKPLDNRVLLKVVPAVAAAAVQSGVARLRPPETTAYVQRLEACLGPERELMRKIIIRAQQRPLRIVLPEGTHPVIVRAAHQARLDGIAQPVLLGAPEAVAATAAAIQIPLEGIEVIDPRVNDQFEDFVRKLYAMRQRKGWTLAETRRRLQHPYLFGAMMVQEGLVDGQVHGIAQTYPDAIRPVLQVIPRRAGVTRVSGLYLMIAKNRTLLFADATVNITPTAAELAEIALLASEMALFFDMPPRVAMLSFSNFGSTRHAAADKVAEAVRIARARKPELCIDGEMQADTAVTDEILNGTFGFNRLQQAANVLIFPDLAAGNIAYKLVDRLGAAKAVGPLLMGISRPFNVLQRDSDMENVVNVIAITVAQAQNHKNGWCC</sequence>
<comment type="similarity">
    <text evidence="4">In the C-terminal section; belongs to the phosphate acetyltransferase and butyryltransferase family.</text>
</comment>
<dbReference type="FunFam" id="3.40.50.10380:FF:000003">
    <property type="entry name" value="NADP-dependent malic enzyme"/>
    <property type="match status" value="1"/>
</dbReference>
<dbReference type="EMBL" id="JALJRB010000002">
    <property type="protein sequence ID" value="MCJ8499556.1"/>
    <property type="molecule type" value="Genomic_DNA"/>
</dbReference>
<dbReference type="InterPro" id="IPR015884">
    <property type="entry name" value="Malic_enzyme_CS"/>
</dbReference>
<dbReference type="GO" id="GO:0016746">
    <property type="term" value="F:acyltransferase activity"/>
    <property type="evidence" value="ECO:0007669"/>
    <property type="project" value="InterPro"/>
</dbReference>
<protein>
    <submittedName>
        <fullName evidence="14">NADP-dependent malic enzyme</fullName>
    </submittedName>
</protein>
<evidence type="ECO:0000256" key="2">
    <source>
        <dbReference type="ARBA" id="ARBA00001946"/>
    </source>
</evidence>
<comment type="cofactor">
    <cofactor evidence="2">
        <name>Mg(2+)</name>
        <dbReference type="ChEBI" id="CHEBI:18420"/>
    </cofactor>
</comment>
<dbReference type="Pfam" id="PF01515">
    <property type="entry name" value="PTA_PTB"/>
    <property type="match status" value="1"/>
</dbReference>
<dbReference type="PIRSF" id="PIRSF036684">
    <property type="entry name" value="ME_PTA"/>
    <property type="match status" value="1"/>
</dbReference>
<dbReference type="InterPro" id="IPR012302">
    <property type="entry name" value="Malic_NAD-bd"/>
</dbReference>
<evidence type="ECO:0000256" key="5">
    <source>
        <dbReference type="ARBA" id="ARBA00022723"/>
    </source>
</evidence>
<feature type="binding site" evidence="9">
    <location>
        <position position="135"/>
    </location>
    <ligand>
        <name>a divalent metal cation</name>
        <dbReference type="ChEBI" id="CHEBI:60240"/>
    </ligand>
</feature>
<dbReference type="GO" id="GO:0051287">
    <property type="term" value="F:NAD binding"/>
    <property type="evidence" value="ECO:0007669"/>
    <property type="project" value="InterPro"/>
</dbReference>
<feature type="active site" description="Proton acceptor" evidence="8">
    <location>
        <position position="92"/>
    </location>
</feature>
<dbReference type="SMART" id="SM01274">
    <property type="entry name" value="malic"/>
    <property type="match status" value="1"/>
</dbReference>
<evidence type="ECO:0000256" key="11">
    <source>
        <dbReference type="SAM" id="MobiDB-lite"/>
    </source>
</evidence>
<dbReference type="InterPro" id="IPR046346">
    <property type="entry name" value="Aminoacid_DH-like_N_sf"/>
</dbReference>
<dbReference type="GO" id="GO:0004470">
    <property type="term" value="F:malic enzyme activity"/>
    <property type="evidence" value="ECO:0007669"/>
    <property type="project" value="InterPro"/>
</dbReference>
<feature type="domain" description="Malic enzyme N-terminal" evidence="13">
    <location>
        <begin position="16"/>
        <end position="149"/>
    </location>
</feature>
<evidence type="ECO:0000313" key="14">
    <source>
        <dbReference type="EMBL" id="MCJ8499556.1"/>
    </source>
</evidence>
<dbReference type="InterPro" id="IPR037062">
    <property type="entry name" value="Malic_N_dom_sf"/>
</dbReference>
<dbReference type="Gene3D" id="3.40.50.10380">
    <property type="entry name" value="Malic enzyme, N-terminal domain"/>
    <property type="match status" value="1"/>
</dbReference>
<evidence type="ECO:0000256" key="4">
    <source>
        <dbReference type="ARBA" id="ARBA00008756"/>
    </source>
</evidence>
<evidence type="ECO:0000256" key="10">
    <source>
        <dbReference type="PIRSR" id="PIRSR036684-3"/>
    </source>
</evidence>
<dbReference type="InterPro" id="IPR002505">
    <property type="entry name" value="PTA_PTB"/>
</dbReference>
<dbReference type="RefSeq" id="WP_246902924.1">
    <property type="nucleotide sequence ID" value="NZ_JALJRB010000002.1"/>
</dbReference>
<accession>A0AA41R2E4</accession>
<dbReference type="Pfam" id="PF03949">
    <property type="entry name" value="Malic_M"/>
    <property type="match status" value="1"/>
</dbReference>
<dbReference type="SUPFAM" id="SSF53659">
    <property type="entry name" value="Isocitrate/Isopropylmalate dehydrogenase-like"/>
    <property type="match status" value="1"/>
</dbReference>
<dbReference type="Proteomes" id="UP001165427">
    <property type="component" value="Unassembled WGS sequence"/>
</dbReference>
<feature type="binding site" evidence="10">
    <location>
        <position position="160"/>
    </location>
    <ligand>
        <name>a divalent metal cation</name>
        <dbReference type="ChEBI" id="CHEBI:60240"/>
    </ligand>
</feature>
<dbReference type="PANTHER" id="PTHR43237:SF4">
    <property type="entry name" value="NADP-DEPENDENT MALIC ENZYME"/>
    <property type="match status" value="1"/>
</dbReference>
<dbReference type="SMART" id="SM00919">
    <property type="entry name" value="Malic_M"/>
    <property type="match status" value="1"/>
</dbReference>
<dbReference type="PROSITE" id="PS00331">
    <property type="entry name" value="MALIC_ENZYMES"/>
    <property type="match status" value="1"/>
</dbReference>
<feature type="region of interest" description="Disordered" evidence="11">
    <location>
        <begin position="1"/>
        <end position="20"/>
    </location>
</feature>
<keyword evidence="7" id="KW-0511">Multifunctional enzyme</keyword>
<keyword evidence="15" id="KW-1185">Reference proteome</keyword>
<dbReference type="Gene3D" id="3.40.50.720">
    <property type="entry name" value="NAD(P)-binding Rossmann-like Domain"/>
    <property type="match status" value="1"/>
</dbReference>
<dbReference type="SUPFAM" id="SSF53223">
    <property type="entry name" value="Aminoacid dehydrogenase-like, N-terminal domain"/>
    <property type="match status" value="1"/>
</dbReference>
<dbReference type="InterPro" id="IPR042112">
    <property type="entry name" value="P_AcTrfase_dom2"/>
</dbReference>
<evidence type="ECO:0000256" key="8">
    <source>
        <dbReference type="PIRSR" id="PIRSR036684-1"/>
    </source>
</evidence>
<comment type="cofactor">
    <cofactor evidence="1">
        <name>Mn(2+)</name>
        <dbReference type="ChEBI" id="CHEBI:29035"/>
    </cofactor>
</comment>
<dbReference type="InterPro" id="IPR012301">
    <property type="entry name" value="Malic_N_dom"/>
</dbReference>
<keyword evidence="6" id="KW-0560">Oxidoreductase</keyword>
<dbReference type="Gene3D" id="3.40.50.10750">
    <property type="entry name" value="Isocitrate/Isopropylmalate dehydrogenase-like"/>
    <property type="match status" value="1"/>
</dbReference>
<comment type="caution">
    <text evidence="14">The sequence shown here is derived from an EMBL/GenBank/DDBJ whole genome shotgun (WGS) entry which is preliminary data.</text>
</comment>
<feature type="binding site" evidence="10">
    <location>
        <position position="285"/>
    </location>
    <ligand>
        <name>a divalent metal cation</name>
        <dbReference type="ChEBI" id="CHEBI:60240"/>
    </ligand>
</feature>
<comment type="similarity">
    <text evidence="3">In the N-terminal section; belongs to the malic enzymes family.</text>
</comment>
<keyword evidence="5 9" id="KW-0479">Metal-binding</keyword>
<name>A0AA41R2E4_9BACT</name>
<keyword evidence="10" id="KW-0521">NADP</keyword>
<evidence type="ECO:0000259" key="13">
    <source>
        <dbReference type="SMART" id="SM01274"/>
    </source>
</evidence>
<evidence type="ECO:0000256" key="9">
    <source>
        <dbReference type="PIRSR" id="PIRSR036684-2"/>
    </source>
</evidence>
<evidence type="ECO:0000256" key="6">
    <source>
        <dbReference type="ARBA" id="ARBA00023002"/>
    </source>
</evidence>
<reference evidence="14" key="1">
    <citation type="submission" date="2022-04" db="EMBL/GenBank/DDBJ databases">
        <title>Desulfatitalea alkaliphila sp. nov., a novel anaerobic sulfate-reducing bacterium isolated from terrestrial mud volcano, Taman Peninsula, Russia.</title>
        <authorList>
            <person name="Khomyakova M.A."/>
            <person name="Merkel A.Y."/>
            <person name="Slobodkin A.I."/>
        </authorList>
    </citation>
    <scope>NUCLEOTIDE SEQUENCE</scope>
    <source>
        <strain evidence="14">M08but</strain>
    </source>
</reference>
<dbReference type="InterPro" id="IPR042113">
    <property type="entry name" value="P_AcTrfase_dom1"/>
</dbReference>
<dbReference type="GO" id="GO:0006108">
    <property type="term" value="P:malate metabolic process"/>
    <property type="evidence" value="ECO:0007669"/>
    <property type="project" value="InterPro"/>
</dbReference>
<feature type="binding site" evidence="10">
    <location>
        <begin position="74"/>
        <end position="81"/>
    </location>
    <ligand>
        <name>NADP(+)</name>
        <dbReference type="ChEBI" id="CHEBI:58349"/>
    </ligand>
</feature>
<dbReference type="SUPFAM" id="SSF51735">
    <property type="entry name" value="NAD(P)-binding Rossmann-fold domains"/>
    <property type="match status" value="1"/>
</dbReference>
<gene>
    <name evidence="14" type="ORF">MRX98_03140</name>
</gene>
<feature type="domain" description="Malic enzyme NAD-binding" evidence="12">
    <location>
        <begin position="161"/>
        <end position="398"/>
    </location>
</feature>
<proteinExistence type="inferred from homology"/>
<dbReference type="PANTHER" id="PTHR43237">
    <property type="entry name" value="NADP-DEPENDENT MALIC ENZYME"/>
    <property type="match status" value="1"/>
</dbReference>